<dbReference type="PANTHER" id="PTHR43046:SF14">
    <property type="entry name" value="MUTT_NUDIX FAMILY PROTEIN"/>
    <property type="match status" value="1"/>
</dbReference>
<comment type="caution">
    <text evidence="4">The sequence shown here is derived from an EMBL/GenBank/DDBJ whole genome shotgun (WGS) entry which is preliminary data.</text>
</comment>
<gene>
    <name evidence="4" type="ORF">FF041_02475</name>
</gene>
<organism evidence="4 5">
    <name type="scientific">Streptomyces jumonjinensis</name>
    <dbReference type="NCBI Taxonomy" id="1945"/>
    <lineage>
        <taxon>Bacteria</taxon>
        <taxon>Bacillati</taxon>
        <taxon>Actinomycetota</taxon>
        <taxon>Actinomycetes</taxon>
        <taxon>Kitasatosporales</taxon>
        <taxon>Streptomycetaceae</taxon>
        <taxon>Streptomyces</taxon>
    </lineage>
</organism>
<dbReference type="Gene3D" id="3.90.79.10">
    <property type="entry name" value="Nucleoside Triphosphate Pyrophosphohydrolase"/>
    <property type="match status" value="1"/>
</dbReference>
<dbReference type="EMBL" id="VCLA01000022">
    <property type="protein sequence ID" value="MQS99104.1"/>
    <property type="molecule type" value="Genomic_DNA"/>
</dbReference>
<evidence type="ECO:0000256" key="1">
    <source>
        <dbReference type="ARBA" id="ARBA00001946"/>
    </source>
</evidence>
<keyword evidence="5" id="KW-1185">Reference proteome</keyword>
<dbReference type="InterPro" id="IPR000086">
    <property type="entry name" value="NUDIX_hydrolase_dom"/>
</dbReference>
<evidence type="ECO:0000313" key="4">
    <source>
        <dbReference type="EMBL" id="MQS99104.1"/>
    </source>
</evidence>
<dbReference type="Pfam" id="PF00293">
    <property type="entry name" value="NUDIX"/>
    <property type="match status" value="1"/>
</dbReference>
<feature type="domain" description="Nudix hydrolase" evidence="3">
    <location>
        <begin position="4"/>
        <end position="135"/>
    </location>
</feature>
<dbReference type="SUPFAM" id="SSF55811">
    <property type="entry name" value="Nudix"/>
    <property type="match status" value="1"/>
</dbReference>
<dbReference type="PROSITE" id="PS51462">
    <property type="entry name" value="NUDIX"/>
    <property type="match status" value="1"/>
</dbReference>
<comment type="cofactor">
    <cofactor evidence="1">
        <name>Mg(2+)</name>
        <dbReference type="ChEBI" id="CHEBI:18420"/>
    </cofactor>
</comment>
<reference evidence="4 5" key="1">
    <citation type="submission" date="2019-05" db="EMBL/GenBank/DDBJ databases">
        <title>Comparative genomics and metabolomics analyses of clavulanic acid producing Streptomyces species provides insight into specialized metabolism and evolution of beta-lactam biosynthetic gene clusters.</title>
        <authorList>
            <person name="Moore M.A."/>
            <person name="Cruz-Morales P."/>
            <person name="Barona Gomez F."/>
            <person name="Kapil T."/>
        </authorList>
    </citation>
    <scope>NUCLEOTIDE SEQUENCE [LARGE SCALE GENOMIC DNA]</scope>
    <source>
        <strain evidence="4 5">NRRL 5741</strain>
    </source>
</reference>
<dbReference type="PANTHER" id="PTHR43046">
    <property type="entry name" value="GDP-MANNOSE MANNOSYL HYDROLASE"/>
    <property type="match status" value="1"/>
</dbReference>
<proteinExistence type="predicted"/>
<dbReference type="InterPro" id="IPR015797">
    <property type="entry name" value="NUDIX_hydrolase-like_dom_sf"/>
</dbReference>
<dbReference type="AlphaFoldDB" id="A0A646KA74"/>
<evidence type="ECO:0000259" key="3">
    <source>
        <dbReference type="PROSITE" id="PS51462"/>
    </source>
</evidence>
<dbReference type="Proteomes" id="UP000419138">
    <property type="component" value="Unassembled WGS sequence"/>
</dbReference>
<accession>A0A646KA74</accession>
<dbReference type="RefSeq" id="WP_323391020.1">
    <property type="nucleotide sequence ID" value="NZ_JBEPDZ010000017.1"/>
</dbReference>
<evidence type="ECO:0000313" key="5">
    <source>
        <dbReference type="Proteomes" id="UP000419138"/>
    </source>
</evidence>
<protein>
    <submittedName>
        <fullName evidence="4">NUDIX hydrolase</fullName>
    </submittedName>
</protein>
<name>A0A646KA74_STRJU</name>
<sequence length="140" mass="15475">MRDDEIKGTGALLVNAAGQYLLHLRDDIPGICDPGAWSLIGGNREPGEGLEETIQRELWEEAELVVPALKRFTVVGSTGPDGVVKGFVQVFRGRWDGDVAGLPLSEGIMLHWFEPEIVPRLRMSQWAQEAIRRDRACAPV</sequence>
<keyword evidence="2 4" id="KW-0378">Hydrolase</keyword>
<dbReference type="GO" id="GO:0016787">
    <property type="term" value="F:hydrolase activity"/>
    <property type="evidence" value="ECO:0007669"/>
    <property type="project" value="UniProtKB-KW"/>
</dbReference>
<evidence type="ECO:0000256" key="2">
    <source>
        <dbReference type="ARBA" id="ARBA00022801"/>
    </source>
</evidence>